<dbReference type="PROSITE" id="PS00639">
    <property type="entry name" value="THIOL_PROTEASE_HIS"/>
    <property type="match status" value="1"/>
</dbReference>
<evidence type="ECO:0000256" key="1">
    <source>
        <dbReference type="ARBA" id="ARBA00008455"/>
    </source>
</evidence>
<reference evidence="3 4" key="1">
    <citation type="journal article" date="2019" name="Gigascience">
        <title>Whole-genome sequence of the oriental lung fluke Paragonimus westermani.</title>
        <authorList>
            <person name="Oey H."/>
            <person name="Zakrzewski M."/>
            <person name="Narain K."/>
            <person name="Devi K.R."/>
            <person name="Agatsuma T."/>
            <person name="Nawaratna S."/>
            <person name="Gobert G.N."/>
            <person name="Jones M.K."/>
            <person name="Ragan M.A."/>
            <person name="McManus D.P."/>
            <person name="Krause L."/>
        </authorList>
    </citation>
    <scope>NUCLEOTIDE SEQUENCE [LARGE SCALE GENOMIC DNA]</scope>
    <source>
        <strain evidence="3 4">IND2009</strain>
    </source>
</reference>
<dbReference type="InterPro" id="IPR000668">
    <property type="entry name" value="Peptidase_C1A_C"/>
</dbReference>
<dbReference type="InterPro" id="IPR013128">
    <property type="entry name" value="Peptidase_C1A"/>
</dbReference>
<sequence>MYELLTNGPLEVTFRVYEDFGNYKEGIYHHVAGEHKGNHAVRLLGWGVENGTKYWRLANSWNEDWGEKGFFRIVRGTDECGIESEAVAGLPLQAV</sequence>
<gene>
    <name evidence="3" type="ORF">DEA37_0012014</name>
</gene>
<dbReference type="SUPFAM" id="SSF54001">
    <property type="entry name" value="Cysteine proteinases"/>
    <property type="match status" value="1"/>
</dbReference>
<comment type="similarity">
    <text evidence="1">Belongs to the peptidase C1 family.</text>
</comment>
<feature type="domain" description="Peptidase C1A papain C-terminal" evidence="2">
    <location>
        <begin position="1"/>
        <end position="90"/>
    </location>
</feature>
<dbReference type="GO" id="GO:0006508">
    <property type="term" value="P:proteolysis"/>
    <property type="evidence" value="ECO:0007669"/>
    <property type="project" value="InterPro"/>
</dbReference>
<dbReference type="AlphaFoldDB" id="A0A5J4N8D7"/>
<dbReference type="EMBL" id="QNGE01005938">
    <property type="protein sequence ID" value="KAA3671717.1"/>
    <property type="molecule type" value="Genomic_DNA"/>
</dbReference>
<dbReference type="Proteomes" id="UP000324629">
    <property type="component" value="Unassembled WGS sequence"/>
</dbReference>
<evidence type="ECO:0000259" key="2">
    <source>
        <dbReference type="SMART" id="SM00645"/>
    </source>
</evidence>
<dbReference type="GO" id="GO:0008234">
    <property type="term" value="F:cysteine-type peptidase activity"/>
    <property type="evidence" value="ECO:0007669"/>
    <property type="project" value="InterPro"/>
</dbReference>
<dbReference type="SMART" id="SM00645">
    <property type="entry name" value="Pept_C1"/>
    <property type="match status" value="1"/>
</dbReference>
<dbReference type="PANTHER" id="PTHR12411">
    <property type="entry name" value="CYSTEINE PROTEASE FAMILY C1-RELATED"/>
    <property type="match status" value="1"/>
</dbReference>
<dbReference type="InterPro" id="IPR025660">
    <property type="entry name" value="Pept_his_AS"/>
</dbReference>
<name>A0A5J4N8D7_9TREM</name>
<keyword evidence="4" id="KW-1185">Reference proteome</keyword>
<accession>A0A5J4N8D7</accession>
<organism evidence="3 4">
    <name type="scientific">Paragonimus westermani</name>
    <dbReference type="NCBI Taxonomy" id="34504"/>
    <lineage>
        <taxon>Eukaryota</taxon>
        <taxon>Metazoa</taxon>
        <taxon>Spiralia</taxon>
        <taxon>Lophotrochozoa</taxon>
        <taxon>Platyhelminthes</taxon>
        <taxon>Trematoda</taxon>
        <taxon>Digenea</taxon>
        <taxon>Plagiorchiida</taxon>
        <taxon>Troglotremata</taxon>
        <taxon>Troglotrematidae</taxon>
        <taxon>Paragonimus</taxon>
    </lineage>
</organism>
<feature type="non-terminal residue" evidence="3">
    <location>
        <position position="95"/>
    </location>
</feature>
<dbReference type="InterPro" id="IPR038765">
    <property type="entry name" value="Papain-like_cys_pep_sf"/>
</dbReference>
<evidence type="ECO:0000313" key="4">
    <source>
        <dbReference type="Proteomes" id="UP000324629"/>
    </source>
</evidence>
<dbReference type="Pfam" id="PF00112">
    <property type="entry name" value="Peptidase_C1"/>
    <property type="match status" value="1"/>
</dbReference>
<evidence type="ECO:0000313" key="3">
    <source>
        <dbReference type="EMBL" id="KAA3671717.1"/>
    </source>
</evidence>
<protein>
    <submittedName>
        <fullName evidence="3">Cathepsin B</fullName>
    </submittedName>
</protein>
<comment type="caution">
    <text evidence="3">The sequence shown here is derived from an EMBL/GenBank/DDBJ whole genome shotgun (WGS) entry which is preliminary data.</text>
</comment>
<proteinExistence type="inferred from homology"/>
<dbReference type="Gene3D" id="3.90.70.10">
    <property type="entry name" value="Cysteine proteinases"/>
    <property type="match status" value="1"/>
</dbReference>